<organism evidence="3">
    <name type="scientific">Candidatus Methanogaster sp. ANME-2c ERB4</name>
    <dbReference type="NCBI Taxonomy" id="2759911"/>
    <lineage>
        <taxon>Archaea</taxon>
        <taxon>Methanobacteriati</taxon>
        <taxon>Methanobacteriota</taxon>
        <taxon>Stenosarchaea group</taxon>
        <taxon>Methanomicrobia</taxon>
        <taxon>Methanosarcinales</taxon>
        <taxon>ANME-2 cluster</taxon>
        <taxon>Candidatus Methanogasteraceae</taxon>
        <taxon>Candidatus Methanogaster</taxon>
    </lineage>
</organism>
<gene>
    <name evidence="3" type="ORF">NBCJMJBN_00019</name>
</gene>
<keyword evidence="2" id="KW-1133">Transmembrane helix</keyword>
<feature type="region of interest" description="Disordered" evidence="1">
    <location>
        <begin position="43"/>
        <end position="63"/>
    </location>
</feature>
<dbReference type="EMBL" id="MT631239">
    <property type="protein sequence ID" value="QNO47058.1"/>
    <property type="molecule type" value="Genomic_DNA"/>
</dbReference>
<evidence type="ECO:0000256" key="2">
    <source>
        <dbReference type="SAM" id="Phobius"/>
    </source>
</evidence>
<accession>A0A7G9YGC4</accession>
<feature type="transmembrane region" description="Helical" evidence="2">
    <location>
        <begin position="107"/>
        <end position="126"/>
    </location>
</feature>
<reference evidence="3" key="1">
    <citation type="submission" date="2020-06" db="EMBL/GenBank/DDBJ databases">
        <title>Unique genomic features of the anaerobic methanotrophic archaea.</title>
        <authorList>
            <person name="Chadwick G.L."/>
            <person name="Skennerton C.T."/>
            <person name="Laso-Perez R."/>
            <person name="Leu A.O."/>
            <person name="Speth D.R."/>
            <person name="Yu H."/>
            <person name="Morgan-Lang C."/>
            <person name="Hatzenpichler R."/>
            <person name="Goudeau D."/>
            <person name="Malmstrom R."/>
            <person name="Brazelton W.J."/>
            <person name="Woyke T."/>
            <person name="Hallam S.J."/>
            <person name="Tyson G.W."/>
            <person name="Wegener G."/>
            <person name="Boetius A."/>
            <person name="Orphan V."/>
        </authorList>
    </citation>
    <scope>NUCLEOTIDE SEQUENCE</scope>
</reference>
<keyword evidence="2" id="KW-0812">Transmembrane</keyword>
<proteinExistence type="predicted"/>
<name>A0A7G9YGC4_9EURY</name>
<evidence type="ECO:0000313" key="3">
    <source>
        <dbReference type="EMBL" id="QNO47058.1"/>
    </source>
</evidence>
<evidence type="ECO:0000256" key="1">
    <source>
        <dbReference type="SAM" id="MobiDB-lite"/>
    </source>
</evidence>
<dbReference type="AlphaFoldDB" id="A0A7G9YGC4"/>
<protein>
    <submittedName>
        <fullName evidence="3">Uncharacterized protein</fullName>
    </submittedName>
</protein>
<keyword evidence="2" id="KW-0472">Membrane</keyword>
<sequence length="265" mass="30216">MICYNFRNFNDKPIGLYRIMLLILYRDGYGAIRTRPLRKRMESRRMKQLQHARLPTPENSKKSVRDCEDLVGRRPTDYPEMLADAAGSVWHIGATHRRGCAMVNGSTALLILALFVSLPIFALFAASSNSAQQPEPIAVLISDIITEGVANKSDYTIFTKRPEDVYVCTHIACRQAEWIAGNYEYRTGIVMLWSYVNDSHARTWVEIGNETYVIESINDQYWAEDEHERIFSDQFEIEFVTTTQGWIHASESSEAFSNQTGGENG</sequence>